<keyword evidence="4" id="KW-1185">Reference proteome</keyword>
<feature type="transmembrane region" description="Helical" evidence="2">
    <location>
        <begin position="328"/>
        <end position="350"/>
    </location>
</feature>
<evidence type="ECO:0000256" key="1">
    <source>
        <dbReference type="SAM" id="MobiDB-lite"/>
    </source>
</evidence>
<protein>
    <submittedName>
        <fullName evidence="3">Uncharacterized protein</fullName>
    </submittedName>
</protein>
<gene>
    <name evidence="3" type="ORF">TI39_contig455g00010</name>
</gene>
<evidence type="ECO:0000313" key="3">
    <source>
        <dbReference type="EMBL" id="KJX97862.1"/>
    </source>
</evidence>
<keyword evidence="2" id="KW-1133">Transmembrane helix</keyword>
<dbReference type="Proteomes" id="UP000033647">
    <property type="component" value="Unassembled WGS sequence"/>
</dbReference>
<dbReference type="AlphaFoldDB" id="A0A0F4GL99"/>
<name>A0A0F4GL99_9PEZI</name>
<evidence type="ECO:0000313" key="4">
    <source>
        <dbReference type="Proteomes" id="UP000033647"/>
    </source>
</evidence>
<feature type="transmembrane region" description="Helical" evidence="2">
    <location>
        <begin position="399"/>
        <end position="419"/>
    </location>
</feature>
<keyword evidence="2" id="KW-0472">Membrane</keyword>
<organism evidence="3 4">
    <name type="scientific">Zymoseptoria brevis</name>
    <dbReference type="NCBI Taxonomy" id="1047168"/>
    <lineage>
        <taxon>Eukaryota</taxon>
        <taxon>Fungi</taxon>
        <taxon>Dikarya</taxon>
        <taxon>Ascomycota</taxon>
        <taxon>Pezizomycotina</taxon>
        <taxon>Dothideomycetes</taxon>
        <taxon>Dothideomycetidae</taxon>
        <taxon>Mycosphaerellales</taxon>
        <taxon>Mycosphaerellaceae</taxon>
        <taxon>Zymoseptoria</taxon>
    </lineage>
</organism>
<feature type="transmembrane region" description="Helical" evidence="2">
    <location>
        <begin position="285"/>
        <end position="307"/>
    </location>
</feature>
<reference evidence="3 4" key="1">
    <citation type="submission" date="2015-03" db="EMBL/GenBank/DDBJ databases">
        <title>RNA-seq based gene annotation and comparative genomics of four Zymoseptoria species reveal species-specific pathogenicity related genes and transposable element activity.</title>
        <authorList>
            <person name="Grandaubert J."/>
            <person name="Bhattacharyya A."/>
            <person name="Stukenbrock E.H."/>
        </authorList>
    </citation>
    <scope>NUCLEOTIDE SEQUENCE [LARGE SCALE GENOMIC DNA]</scope>
    <source>
        <strain evidence="3 4">Zb18110</strain>
    </source>
</reference>
<dbReference type="OrthoDB" id="10520572at2759"/>
<sequence length="448" mass="48966">MIKSSTFTPTTSVTAYQNTVISKTRVITSVRRMTVTSPTTVAWALAPAATPAAFYIMGGDNGDLHARWHTEDDDHLGNIDFNQPGHLDASLFSLDGNGQLGLTGFSDDTDVYPVRGELVNHPDYQLMIMQAADDGSGEPTTCSIDGTKDVVRLGTCEVVTDFIIEIYYHVEPLAHSNLQKLISELKSNDTSIVSPIGEIDQAYAWDLFFYKNVIYGIYFDRIQGQHADELSPTGNGSDLLWHPDVSSVYGSNGRQAPFLPRYKGEPLEDRRPGGPALVPDHLDDAVSAAVIASAVLIVAAEIIWAYCLNQLVFSRKAVVDAKARTNQLVLCATSAIAILVTLALLLYVWIREYLNPVWNWIPTDPSASSQAFTLESWVCQVGQEITQVGSQNDCRIARAGRAFTIPLFLSFVALAGMAVKEAREDGRTQPVSMPAKQVDSFSLDERSG</sequence>
<dbReference type="EMBL" id="LAFY01000447">
    <property type="protein sequence ID" value="KJX97862.1"/>
    <property type="molecule type" value="Genomic_DNA"/>
</dbReference>
<evidence type="ECO:0000256" key="2">
    <source>
        <dbReference type="SAM" id="Phobius"/>
    </source>
</evidence>
<accession>A0A0F4GL99</accession>
<proteinExistence type="predicted"/>
<feature type="region of interest" description="Disordered" evidence="1">
    <location>
        <begin position="425"/>
        <end position="448"/>
    </location>
</feature>
<keyword evidence="2" id="KW-0812">Transmembrane</keyword>
<comment type="caution">
    <text evidence="3">The sequence shown here is derived from an EMBL/GenBank/DDBJ whole genome shotgun (WGS) entry which is preliminary data.</text>
</comment>